<evidence type="ECO:0000256" key="1">
    <source>
        <dbReference type="SAM" id="Phobius"/>
    </source>
</evidence>
<protein>
    <recommendedName>
        <fullName evidence="4">Copper resistance protein D domain-containing protein</fullName>
    </recommendedName>
</protein>
<gene>
    <name evidence="2" type="ORF">DN052_02250</name>
</gene>
<keyword evidence="1" id="KW-0812">Transmembrane</keyword>
<keyword evidence="1" id="KW-1133">Transmembrane helix</keyword>
<evidence type="ECO:0000313" key="3">
    <source>
        <dbReference type="Proteomes" id="UP000248886"/>
    </source>
</evidence>
<sequence>MSALTVLQFFHITAVVSWIGGIFLLDIFIVPVLRRNIASEAERSKLLYQIFRPFFAWVWVAGAVLVITGYWMVYVYGGFTALPTAMRIMVTLGTLMVMLALLVFFVPFLRMGRAIAAGDWPMAARAAGQIRLVSGINLALAIPTILAGVWGIFG</sequence>
<evidence type="ECO:0000313" key="2">
    <source>
        <dbReference type="EMBL" id="PZD81914.1"/>
    </source>
</evidence>
<dbReference type="AlphaFoldDB" id="A0A2W1KJF0"/>
<organism evidence="2 3">
    <name type="scientific">Acidithiobacillus ferrooxidans</name>
    <name type="common">Thiobacillus ferrooxidans</name>
    <dbReference type="NCBI Taxonomy" id="920"/>
    <lineage>
        <taxon>Bacteria</taxon>
        <taxon>Pseudomonadati</taxon>
        <taxon>Pseudomonadota</taxon>
        <taxon>Acidithiobacillia</taxon>
        <taxon>Acidithiobacillales</taxon>
        <taxon>Acidithiobacillaceae</taxon>
        <taxon>Acidithiobacillus</taxon>
    </lineage>
</organism>
<dbReference type="OMA" id="FRIVWHT"/>
<dbReference type="GeneID" id="65280268"/>
<feature type="transmembrane region" description="Helical" evidence="1">
    <location>
        <begin position="130"/>
        <end position="153"/>
    </location>
</feature>
<evidence type="ECO:0008006" key="4">
    <source>
        <dbReference type="Google" id="ProtNLM"/>
    </source>
</evidence>
<dbReference type="EMBL" id="QKQP01000001">
    <property type="protein sequence ID" value="PZD81914.1"/>
    <property type="molecule type" value="Genomic_DNA"/>
</dbReference>
<dbReference type="OrthoDB" id="7356530at2"/>
<feature type="transmembrane region" description="Helical" evidence="1">
    <location>
        <begin position="88"/>
        <end position="109"/>
    </location>
</feature>
<dbReference type="RefSeq" id="WP_012536457.1">
    <property type="nucleotide sequence ID" value="NZ_AP025160.1"/>
</dbReference>
<comment type="caution">
    <text evidence="2">The sequence shown here is derived from an EMBL/GenBank/DDBJ whole genome shotgun (WGS) entry which is preliminary data.</text>
</comment>
<reference evidence="2 3" key="1">
    <citation type="submission" date="2018-06" db="EMBL/GenBank/DDBJ databases">
        <title>Draft sequence of Acidithiobacillus ferrooxidans CCM 4253.</title>
        <authorList>
            <person name="Moya-Beltran A."/>
            <person name="Castro M."/>
            <person name="Covarrubias P.C."/>
            <person name="Issotta F."/>
            <person name="Janiczek O."/>
            <person name="Mandl M."/>
            <person name="Kucera J."/>
            <person name="Quatrini R."/>
        </authorList>
    </citation>
    <scope>NUCLEOTIDE SEQUENCE [LARGE SCALE GENOMIC DNA]</scope>
    <source>
        <strain evidence="2 3">CCM 4253</strain>
    </source>
</reference>
<keyword evidence="1" id="KW-0472">Membrane</keyword>
<accession>A0A2W1KJF0</accession>
<name>A0A2W1KJF0_ACIFR</name>
<feature type="transmembrane region" description="Helical" evidence="1">
    <location>
        <begin position="54"/>
        <end position="76"/>
    </location>
</feature>
<dbReference type="Proteomes" id="UP000248886">
    <property type="component" value="Unassembled WGS sequence"/>
</dbReference>
<proteinExistence type="predicted"/>
<feature type="transmembrane region" description="Helical" evidence="1">
    <location>
        <begin position="6"/>
        <end position="33"/>
    </location>
</feature>